<organism evidence="2 3">
    <name type="scientific">Halotalea alkalilenta</name>
    <dbReference type="NCBI Taxonomy" id="376489"/>
    <lineage>
        <taxon>Bacteria</taxon>
        <taxon>Pseudomonadati</taxon>
        <taxon>Pseudomonadota</taxon>
        <taxon>Gammaproteobacteria</taxon>
        <taxon>Oceanospirillales</taxon>
        <taxon>Halomonadaceae</taxon>
        <taxon>Halotalea</taxon>
    </lineage>
</organism>
<dbReference type="KEGG" id="haa:A5892_02650"/>
<protein>
    <submittedName>
        <fullName evidence="2">Histidine kinase</fullName>
    </submittedName>
</protein>
<accession>A0A172YB83</accession>
<feature type="domain" description="ER-bound oxygenase mpaB/mpaB'/Rubber oxygenase catalytic" evidence="1">
    <location>
        <begin position="42"/>
        <end position="271"/>
    </location>
</feature>
<dbReference type="RefSeq" id="WP_064121480.1">
    <property type="nucleotide sequence ID" value="NZ_CP015243.1"/>
</dbReference>
<dbReference type="PANTHER" id="PTHR36151">
    <property type="entry name" value="BLR2777 PROTEIN"/>
    <property type="match status" value="1"/>
</dbReference>
<keyword evidence="3" id="KW-1185">Reference proteome</keyword>
<proteinExistence type="predicted"/>
<dbReference type="GO" id="GO:0016491">
    <property type="term" value="F:oxidoreductase activity"/>
    <property type="evidence" value="ECO:0007669"/>
    <property type="project" value="InterPro"/>
</dbReference>
<dbReference type="Pfam" id="PF09995">
    <property type="entry name" value="MPAB_Lcp_cat"/>
    <property type="match status" value="1"/>
</dbReference>
<evidence type="ECO:0000313" key="2">
    <source>
        <dbReference type="EMBL" id="ANF56501.1"/>
    </source>
</evidence>
<evidence type="ECO:0000313" key="3">
    <source>
        <dbReference type="Proteomes" id="UP000077875"/>
    </source>
</evidence>
<dbReference type="STRING" id="376489.A5892_02650"/>
<dbReference type="InterPro" id="IPR018713">
    <property type="entry name" value="MPAB/Lcp_cat_dom"/>
</dbReference>
<sequence length="291" mass="32390">MKRIRTAIDARVADLTGRRQSVIDYARPANDPGLFGPGSAVWRVHGDFTAMLCGGIGALLLQMLHPLALAGVWDHSNFRADMLGRLRRTSQFIAVTTYGSSTDALAAIERVKRIHLGVEGIAPDGRHYSASDPELLTWVHVAETSCFLAAHLRYRDPALPTQVQDRYYAESARIALALGARQVPASRIEVEEYLRQMRAELVCDDRTREVARLLLAAGPDDFLTKHFGRLFKRAGLDLLPDWATTRLGLRLGFVQRQTVRTSVRTLAPLIRYSVRGTASERAKQRMKDASS</sequence>
<keyword evidence="2" id="KW-0808">Transferase</keyword>
<dbReference type="PANTHER" id="PTHR36151:SF3">
    <property type="entry name" value="ER-BOUND OXYGENASE MPAB_MPAB'_RUBBER OXYGENASE CATALYTIC DOMAIN-CONTAINING PROTEIN"/>
    <property type="match status" value="1"/>
</dbReference>
<evidence type="ECO:0000259" key="1">
    <source>
        <dbReference type="Pfam" id="PF09995"/>
    </source>
</evidence>
<dbReference type="EMBL" id="CP015243">
    <property type="protein sequence ID" value="ANF56501.1"/>
    <property type="molecule type" value="Genomic_DNA"/>
</dbReference>
<dbReference type="GO" id="GO:0016301">
    <property type="term" value="F:kinase activity"/>
    <property type="evidence" value="ECO:0007669"/>
    <property type="project" value="UniProtKB-KW"/>
</dbReference>
<gene>
    <name evidence="2" type="ORF">A5892_02650</name>
</gene>
<name>A0A172YB83_9GAMM</name>
<reference evidence="2 3" key="1">
    <citation type="submission" date="2016-04" db="EMBL/GenBank/DDBJ databases">
        <title>Complete Genome Sequence of Halotalea alkalilenta IHB B 13600.</title>
        <authorList>
            <person name="Swarnkar M.K."/>
            <person name="Sharma A."/>
            <person name="Kaushal K."/>
            <person name="Soni R."/>
            <person name="Rana S."/>
            <person name="Singh A.K."/>
            <person name="Gulati A."/>
        </authorList>
    </citation>
    <scope>NUCLEOTIDE SEQUENCE [LARGE SCALE GENOMIC DNA]</scope>
    <source>
        <strain evidence="2 3">IHB B 13600</strain>
    </source>
</reference>
<dbReference type="Proteomes" id="UP000077875">
    <property type="component" value="Chromosome"/>
</dbReference>
<dbReference type="AlphaFoldDB" id="A0A172YB83"/>
<keyword evidence="2" id="KW-0418">Kinase</keyword>